<dbReference type="Proteomes" id="UP001174936">
    <property type="component" value="Unassembled WGS sequence"/>
</dbReference>
<dbReference type="Gene3D" id="1.10.8.50">
    <property type="match status" value="1"/>
</dbReference>
<organism evidence="6 7">
    <name type="scientific">Cercophora newfieldiana</name>
    <dbReference type="NCBI Taxonomy" id="92897"/>
    <lineage>
        <taxon>Eukaryota</taxon>
        <taxon>Fungi</taxon>
        <taxon>Dikarya</taxon>
        <taxon>Ascomycota</taxon>
        <taxon>Pezizomycotina</taxon>
        <taxon>Sordariomycetes</taxon>
        <taxon>Sordariomycetidae</taxon>
        <taxon>Sordariales</taxon>
        <taxon>Lasiosphaeriaceae</taxon>
        <taxon>Cercophora</taxon>
    </lineage>
</organism>
<keyword evidence="7" id="KW-1185">Reference proteome</keyword>
<evidence type="ECO:0000256" key="4">
    <source>
        <dbReference type="RuleBase" id="RU003830"/>
    </source>
</evidence>
<evidence type="ECO:0000313" key="6">
    <source>
        <dbReference type="EMBL" id="KAK0652039.1"/>
    </source>
</evidence>
<dbReference type="GO" id="GO:0003735">
    <property type="term" value="F:structural constituent of ribosome"/>
    <property type="evidence" value="ECO:0007669"/>
    <property type="project" value="InterPro"/>
</dbReference>
<keyword evidence="2 4" id="KW-0689">Ribosomal protein</keyword>
<dbReference type="InterPro" id="IPR001892">
    <property type="entry name" value="Ribosomal_uS13"/>
</dbReference>
<evidence type="ECO:0008006" key="8">
    <source>
        <dbReference type="Google" id="ProtNLM"/>
    </source>
</evidence>
<dbReference type="PANTHER" id="PTHR10871:SF1">
    <property type="entry name" value="SMALL RIBOSOMAL SUBUNIT PROTEIN US13M"/>
    <property type="match status" value="1"/>
</dbReference>
<dbReference type="EMBL" id="JAULSV010000002">
    <property type="protein sequence ID" value="KAK0652039.1"/>
    <property type="molecule type" value="Genomic_DNA"/>
</dbReference>
<name>A0AA40CWS4_9PEZI</name>
<dbReference type="InterPro" id="IPR010979">
    <property type="entry name" value="Ribosomal_uS13-like_H2TH"/>
</dbReference>
<dbReference type="PROSITE" id="PS50159">
    <property type="entry name" value="RIBOSOMAL_S13_2"/>
    <property type="match status" value="1"/>
</dbReference>
<reference evidence="6" key="1">
    <citation type="submission" date="2023-06" db="EMBL/GenBank/DDBJ databases">
        <title>Genome-scale phylogeny and comparative genomics of the fungal order Sordariales.</title>
        <authorList>
            <consortium name="Lawrence Berkeley National Laboratory"/>
            <person name="Hensen N."/>
            <person name="Bonometti L."/>
            <person name="Westerberg I."/>
            <person name="Brannstrom I.O."/>
            <person name="Guillou S."/>
            <person name="Cros-Aarteil S."/>
            <person name="Calhoun S."/>
            <person name="Haridas S."/>
            <person name="Kuo A."/>
            <person name="Mondo S."/>
            <person name="Pangilinan J."/>
            <person name="Riley R."/>
            <person name="Labutti K."/>
            <person name="Andreopoulos B."/>
            <person name="Lipzen A."/>
            <person name="Chen C."/>
            <person name="Yanf M."/>
            <person name="Daum C."/>
            <person name="Ng V."/>
            <person name="Clum A."/>
            <person name="Steindorff A."/>
            <person name="Ohm R."/>
            <person name="Martin F."/>
            <person name="Silar P."/>
            <person name="Natvig D."/>
            <person name="Lalanne C."/>
            <person name="Gautier V."/>
            <person name="Ament-Velasquez S.L."/>
            <person name="Kruys A."/>
            <person name="Hutchinson M.I."/>
            <person name="Powell A.J."/>
            <person name="Barry K."/>
            <person name="Miller A.N."/>
            <person name="Grigoriev I.V."/>
            <person name="Debuchy R."/>
            <person name="Gladieux P."/>
            <person name="Thoren M.H."/>
            <person name="Johannesson H."/>
        </authorList>
    </citation>
    <scope>NUCLEOTIDE SEQUENCE</scope>
    <source>
        <strain evidence="6">SMH2532-1</strain>
    </source>
</reference>
<dbReference type="PANTHER" id="PTHR10871">
    <property type="entry name" value="30S RIBOSOMAL PROTEIN S13/40S RIBOSOMAL PROTEIN S18"/>
    <property type="match status" value="1"/>
</dbReference>
<keyword evidence="3 4" id="KW-0687">Ribonucleoprotein</keyword>
<dbReference type="InterPro" id="IPR018269">
    <property type="entry name" value="Ribosomal_uS13_CS"/>
</dbReference>
<dbReference type="Gene3D" id="4.10.910.10">
    <property type="entry name" value="30s ribosomal protein s13, domain 2"/>
    <property type="match status" value="1"/>
</dbReference>
<feature type="compositionally biased region" description="Basic and acidic residues" evidence="5">
    <location>
        <begin position="108"/>
        <end position="119"/>
    </location>
</feature>
<evidence type="ECO:0000313" key="7">
    <source>
        <dbReference type="Proteomes" id="UP001174936"/>
    </source>
</evidence>
<sequence>MVLILGVNFNEHKLVKKALETFYALGPAKSERILAKYCIHPRAKVGTLPPKTVTALTAELSTMTIENDARKIVQDNIKRLRDIGTYRGRRHAMGLPVRGQRTRNQTETSRRLNRVERRG</sequence>
<dbReference type="SUPFAM" id="SSF46946">
    <property type="entry name" value="S13-like H2TH domain"/>
    <property type="match status" value="1"/>
</dbReference>
<dbReference type="PROSITE" id="PS00646">
    <property type="entry name" value="RIBOSOMAL_S13_1"/>
    <property type="match status" value="1"/>
</dbReference>
<protein>
    <recommendedName>
        <fullName evidence="8">Ribosomal protein S13</fullName>
    </recommendedName>
</protein>
<evidence type="ECO:0000256" key="3">
    <source>
        <dbReference type="ARBA" id="ARBA00023274"/>
    </source>
</evidence>
<evidence type="ECO:0000256" key="2">
    <source>
        <dbReference type="ARBA" id="ARBA00022980"/>
    </source>
</evidence>
<dbReference type="AlphaFoldDB" id="A0AA40CWS4"/>
<gene>
    <name evidence="6" type="ORF">B0T16DRAFT_405253</name>
</gene>
<dbReference type="GO" id="GO:0015935">
    <property type="term" value="C:small ribosomal subunit"/>
    <property type="evidence" value="ECO:0007669"/>
    <property type="project" value="TreeGrafter"/>
</dbReference>
<evidence type="ECO:0000256" key="1">
    <source>
        <dbReference type="ARBA" id="ARBA00008080"/>
    </source>
</evidence>
<dbReference type="Pfam" id="PF00416">
    <property type="entry name" value="Ribosomal_S13"/>
    <property type="match status" value="1"/>
</dbReference>
<accession>A0AA40CWS4</accession>
<dbReference type="GO" id="GO:0006412">
    <property type="term" value="P:translation"/>
    <property type="evidence" value="ECO:0007669"/>
    <property type="project" value="InterPro"/>
</dbReference>
<evidence type="ECO:0000256" key="5">
    <source>
        <dbReference type="SAM" id="MobiDB-lite"/>
    </source>
</evidence>
<feature type="region of interest" description="Disordered" evidence="5">
    <location>
        <begin position="96"/>
        <end position="119"/>
    </location>
</feature>
<dbReference type="PIRSF" id="PIRSF002134">
    <property type="entry name" value="Ribosomal_S13"/>
    <property type="match status" value="1"/>
</dbReference>
<comment type="similarity">
    <text evidence="1 4">Belongs to the universal ribosomal protein uS13 family.</text>
</comment>
<dbReference type="GO" id="GO:0003723">
    <property type="term" value="F:RNA binding"/>
    <property type="evidence" value="ECO:0007669"/>
    <property type="project" value="InterPro"/>
</dbReference>
<comment type="caution">
    <text evidence="6">The sequence shown here is derived from an EMBL/GenBank/DDBJ whole genome shotgun (WGS) entry which is preliminary data.</text>
</comment>
<dbReference type="GO" id="GO:0005739">
    <property type="term" value="C:mitochondrion"/>
    <property type="evidence" value="ECO:0007669"/>
    <property type="project" value="TreeGrafter"/>
</dbReference>
<dbReference type="InterPro" id="IPR027437">
    <property type="entry name" value="Rbsml_uS13_C"/>
</dbReference>
<proteinExistence type="inferred from homology"/>